<dbReference type="AlphaFoldDB" id="C9Y3T8"/>
<evidence type="ECO:0000313" key="2">
    <source>
        <dbReference type="Proteomes" id="UP000002069"/>
    </source>
</evidence>
<organism evidence="1 2">
    <name type="scientific">Cronobacter turicensis (strain DSM 18703 / CCUG 55852 / LMG 23827 / z3032)</name>
    <dbReference type="NCBI Taxonomy" id="693216"/>
    <lineage>
        <taxon>Bacteria</taxon>
        <taxon>Pseudomonadati</taxon>
        <taxon>Pseudomonadota</taxon>
        <taxon>Gammaproteobacteria</taxon>
        <taxon>Enterobacterales</taxon>
        <taxon>Enterobacteriaceae</taxon>
        <taxon>Cronobacter</taxon>
    </lineage>
</organism>
<reference evidence="1 2" key="1">
    <citation type="journal article" date="2010" name="J. Bacteriol.">
        <title>Complete Genome Sequence of Cronobacter turicensis LMG 23827, a foodborne pathogen causing deaths in neonates.</title>
        <authorList>
            <person name="Stephan R."/>
            <person name="Lehner A."/>
            <person name="Tischler P."/>
            <person name="Rattei T."/>
        </authorList>
    </citation>
    <scope>NUCLEOTIDE SEQUENCE [LARGE SCALE GENOMIC DNA]</scope>
    <source>
        <strain evidence="2">DSM 18703 / CCUG 55852 / LMG 23827 / z3032</strain>
    </source>
</reference>
<sequence>MVMFLDCTLTANLYFLNDYFYASTAGSQGATAAMDSLMARTTPLIGSSARAFYFTNGARNSLTLINPGFLGAI</sequence>
<keyword evidence="2" id="KW-1185">Reference proteome</keyword>
<dbReference type="Proteomes" id="UP000002069">
    <property type="component" value="Chromosome"/>
</dbReference>
<reference evidence="2" key="2">
    <citation type="journal article" date="2011" name="J. Bacteriol.">
        <title>Complete genome sequence of Cronobacter turicensis LMG 23827, a food-borne pathogen causing deaths in neonates.</title>
        <authorList>
            <person name="Stephan R."/>
            <person name="Lehner A."/>
            <person name="Tischler P."/>
            <person name="Rattei T."/>
        </authorList>
    </citation>
    <scope>NUCLEOTIDE SEQUENCE [LARGE SCALE GENOMIC DNA]</scope>
    <source>
        <strain evidence="2">DSM 18703 / CCUG 55852 / LMG 23827 / z3032</strain>
    </source>
</reference>
<accession>C9Y3T8</accession>
<gene>
    <name evidence="1" type="ordered locus">Ctu_20600</name>
</gene>
<dbReference type="KEGG" id="ctu:CTU_20600"/>
<dbReference type="EMBL" id="FN543093">
    <property type="protein sequence ID" value="CBA30729.1"/>
    <property type="molecule type" value="Genomic_DNA"/>
</dbReference>
<protein>
    <submittedName>
        <fullName evidence="1">Uncharacterized protein</fullName>
    </submittedName>
</protein>
<evidence type="ECO:0000313" key="1">
    <source>
        <dbReference type="EMBL" id="CBA30729.1"/>
    </source>
</evidence>
<proteinExistence type="predicted"/>
<name>C9Y3T8_CROTZ</name>
<dbReference type="HOGENOM" id="CLU_2702792_0_0_6"/>